<sequence length="222" mass="24834">MISWKGVKLSWLGHDGFKIVTANDVIAIDPYKISVKSNDKASVLFITHEHFDHCSPSDIRKVIDDRTIVIAPEIARDCLRSFDNEKIFVKPGERYNEPIPFETVPAYNVNKFRAPGVVFHPKEDGRVGYVIDVGFRLYHAGDTDFVPEMRGLEAEVALLPVSGTYVMTPEEAAEAVKSMKGVKLAVPMHWGTIVGSVKDALKFKELVEPLGIEVIVPEREAW</sequence>
<dbReference type="Proteomes" id="UP000060778">
    <property type="component" value="Chromosome"/>
</dbReference>
<evidence type="ECO:0000259" key="1">
    <source>
        <dbReference type="SMART" id="SM00849"/>
    </source>
</evidence>
<dbReference type="GeneID" id="30680383"/>
<dbReference type="InterPro" id="IPR050114">
    <property type="entry name" value="UPF0173_UPF0282_UlaG_hydrolase"/>
</dbReference>
<dbReference type="PANTHER" id="PTHR43546:SF8">
    <property type="entry name" value="METALLO-BETA-LACTAMASE DOMAIN-CONTAINING PROTEIN"/>
    <property type="match status" value="1"/>
</dbReference>
<organism evidence="2 3">
    <name type="scientific">Ignicoccus islandicus DSM 13165</name>
    <dbReference type="NCBI Taxonomy" id="940295"/>
    <lineage>
        <taxon>Archaea</taxon>
        <taxon>Thermoproteota</taxon>
        <taxon>Thermoprotei</taxon>
        <taxon>Desulfurococcales</taxon>
        <taxon>Desulfurococcaceae</taxon>
        <taxon>Ignicoccus</taxon>
    </lineage>
</organism>
<dbReference type="InterPro" id="IPR036866">
    <property type="entry name" value="RibonucZ/Hydroxyglut_hydro"/>
</dbReference>
<reference evidence="2 3" key="1">
    <citation type="submission" date="2013-11" db="EMBL/GenBank/DDBJ databases">
        <title>Comparative genomics of Ignicoccus.</title>
        <authorList>
            <person name="Podar M."/>
        </authorList>
    </citation>
    <scope>NUCLEOTIDE SEQUENCE [LARGE SCALE GENOMIC DNA]</scope>
    <source>
        <strain evidence="2 3">DSM 13165</strain>
    </source>
</reference>
<dbReference type="AlphaFoldDB" id="A0A0U3FPF8"/>
<dbReference type="SMART" id="SM00849">
    <property type="entry name" value="Lactamase_B"/>
    <property type="match status" value="1"/>
</dbReference>
<feature type="domain" description="Metallo-beta-lactamase" evidence="1">
    <location>
        <begin position="13"/>
        <end position="189"/>
    </location>
</feature>
<dbReference type="RefSeq" id="WP_157058769.1">
    <property type="nucleotide sequence ID" value="NZ_CP006867.1"/>
</dbReference>
<protein>
    <submittedName>
        <fullName evidence="2">Metal dependent hydrolase</fullName>
    </submittedName>
</protein>
<keyword evidence="2" id="KW-0378">Hydrolase</keyword>
<dbReference type="KEGG" id="iis:EYM_04990"/>
<dbReference type="GO" id="GO:0016787">
    <property type="term" value="F:hydrolase activity"/>
    <property type="evidence" value="ECO:0007669"/>
    <property type="project" value="UniProtKB-KW"/>
</dbReference>
<dbReference type="Pfam" id="PF13483">
    <property type="entry name" value="Lactamase_B_3"/>
    <property type="match status" value="1"/>
</dbReference>
<gene>
    <name evidence="2" type="ORF">EYM_04990</name>
</gene>
<evidence type="ECO:0000313" key="2">
    <source>
        <dbReference type="EMBL" id="ALU11815.1"/>
    </source>
</evidence>
<accession>A0A0U3FPF8</accession>
<dbReference type="STRING" id="940295.EYM_04990"/>
<dbReference type="EMBL" id="CP006867">
    <property type="protein sequence ID" value="ALU11815.1"/>
    <property type="molecule type" value="Genomic_DNA"/>
</dbReference>
<dbReference type="PANTHER" id="PTHR43546">
    <property type="entry name" value="UPF0173 METAL-DEPENDENT HYDROLASE MJ1163-RELATED"/>
    <property type="match status" value="1"/>
</dbReference>
<name>A0A0U3FPF8_9CREN</name>
<dbReference type="SUPFAM" id="SSF56281">
    <property type="entry name" value="Metallo-hydrolase/oxidoreductase"/>
    <property type="match status" value="1"/>
</dbReference>
<dbReference type="InterPro" id="IPR001279">
    <property type="entry name" value="Metallo-B-lactamas"/>
</dbReference>
<proteinExistence type="predicted"/>
<evidence type="ECO:0000313" key="3">
    <source>
        <dbReference type="Proteomes" id="UP000060778"/>
    </source>
</evidence>
<dbReference type="Gene3D" id="3.60.15.10">
    <property type="entry name" value="Ribonuclease Z/Hydroxyacylglutathione hydrolase-like"/>
    <property type="match status" value="1"/>
</dbReference>
<dbReference type="OrthoDB" id="28313at2157"/>
<keyword evidence="3" id="KW-1185">Reference proteome</keyword>